<keyword evidence="2" id="KW-0067">ATP-binding</keyword>
<dbReference type="PANTHER" id="PTHR11361:SF152">
    <property type="entry name" value="DNA MISMATCH REPAIR PROTEIN"/>
    <property type="match status" value="1"/>
</dbReference>
<dbReference type="GO" id="GO:0140664">
    <property type="term" value="F:ATP-dependent DNA damage sensor activity"/>
    <property type="evidence" value="ECO:0007669"/>
    <property type="project" value="InterPro"/>
</dbReference>
<dbReference type="SUPFAM" id="SSF52540">
    <property type="entry name" value="P-loop containing nucleoside triphosphate hydrolases"/>
    <property type="match status" value="1"/>
</dbReference>
<evidence type="ECO:0000256" key="1">
    <source>
        <dbReference type="ARBA" id="ARBA00022741"/>
    </source>
</evidence>
<keyword evidence="3" id="KW-0238">DNA-binding</keyword>
<proteinExistence type="predicted"/>
<dbReference type="InterPro" id="IPR027417">
    <property type="entry name" value="P-loop_NTPase"/>
</dbReference>
<name>A0A0X8H0G2_9FIRM</name>
<dbReference type="STRING" id="1514105.AOC36_07005"/>
<reference evidence="6 7" key="1">
    <citation type="submission" date="2015-10" db="EMBL/GenBank/DDBJ databases">
        <title>Erysipelothrix larvae sp. LV19 isolated from the larval gut of the rhinoceros beetle, Trypoxylus dichotomus.</title>
        <authorList>
            <person name="Lim S."/>
            <person name="Kim B.-C."/>
        </authorList>
    </citation>
    <scope>NUCLEOTIDE SEQUENCE [LARGE SCALE GENOMIC DNA]</scope>
    <source>
        <strain evidence="6 7">LV19</strain>
    </source>
</reference>
<evidence type="ECO:0000256" key="3">
    <source>
        <dbReference type="ARBA" id="ARBA00023125"/>
    </source>
</evidence>
<dbReference type="KEGG" id="erl:AOC36_07005"/>
<dbReference type="Proteomes" id="UP000063781">
    <property type="component" value="Chromosome"/>
</dbReference>
<feature type="transmembrane region" description="Helical" evidence="4">
    <location>
        <begin position="6"/>
        <end position="24"/>
    </location>
</feature>
<accession>A0A0X8H0G2</accession>
<dbReference type="InterPro" id="IPR000432">
    <property type="entry name" value="DNA_mismatch_repair_MutS_C"/>
</dbReference>
<dbReference type="Gene3D" id="3.40.50.300">
    <property type="entry name" value="P-loop containing nucleotide triphosphate hydrolases"/>
    <property type="match status" value="1"/>
</dbReference>
<keyword evidence="1" id="KW-0547">Nucleotide-binding</keyword>
<evidence type="ECO:0000313" key="6">
    <source>
        <dbReference type="EMBL" id="AMC93740.1"/>
    </source>
</evidence>
<dbReference type="InterPro" id="IPR045076">
    <property type="entry name" value="MutS"/>
</dbReference>
<dbReference type="Pfam" id="PF00488">
    <property type="entry name" value="MutS_V"/>
    <property type="match status" value="1"/>
</dbReference>
<protein>
    <recommendedName>
        <fullName evidence="5">DNA mismatch repair proteins mutS family domain-containing protein</fullName>
    </recommendedName>
</protein>
<evidence type="ECO:0000313" key="7">
    <source>
        <dbReference type="Proteomes" id="UP000063781"/>
    </source>
</evidence>
<dbReference type="GO" id="GO:0005829">
    <property type="term" value="C:cytosol"/>
    <property type="evidence" value="ECO:0007669"/>
    <property type="project" value="TreeGrafter"/>
</dbReference>
<keyword evidence="4" id="KW-1133">Transmembrane helix</keyword>
<dbReference type="EMBL" id="CP013213">
    <property type="protein sequence ID" value="AMC93740.1"/>
    <property type="molecule type" value="Genomic_DNA"/>
</dbReference>
<gene>
    <name evidence="6" type="ORF">AOC36_07005</name>
</gene>
<evidence type="ECO:0000256" key="2">
    <source>
        <dbReference type="ARBA" id="ARBA00022840"/>
    </source>
</evidence>
<dbReference type="SMART" id="SM00534">
    <property type="entry name" value="MUTSac"/>
    <property type="match status" value="1"/>
</dbReference>
<feature type="transmembrane region" description="Helical" evidence="4">
    <location>
        <begin position="158"/>
        <end position="191"/>
    </location>
</feature>
<organism evidence="6 7">
    <name type="scientific">Erysipelothrix larvae</name>
    <dbReference type="NCBI Taxonomy" id="1514105"/>
    <lineage>
        <taxon>Bacteria</taxon>
        <taxon>Bacillati</taxon>
        <taxon>Bacillota</taxon>
        <taxon>Erysipelotrichia</taxon>
        <taxon>Erysipelotrichales</taxon>
        <taxon>Erysipelotrichaceae</taxon>
        <taxon>Erysipelothrix</taxon>
    </lineage>
</organism>
<sequence length="550" mass="62601">MKYLILGLFVIIGLFYVLKLYSRYKMNRVKNRLRVTYGELEVMDVKAEDIESIHASYQYLKREDDIDDITWSDLDLEEIFWRINSTQSSLGDEWLYARLHRQIPDDLHEIDQLIKYFDASEEDRLNVQVQLNYIGKHTGHNTYEFLEHINSIRSTRSYLYLGQMIVFVTSILLCFIIPDIGIPLALFSFLLNNYTYYALNPNQKYEKNLQLIGSAIGICAHLKKTTSFNDDNPYFKQFNALIRVLSPISKTIKRSTGTSMASESGIMFKGLDAAFLITPTFMSISLNLIQKHKQNILDLFEVLGAFDGTIATASYKHTLPYFCEPTFTSNDTLEYDALVNPLLSDKNGVSNSATTHNKLIFTGSNASGKSTFIKALALNAHLGQTLNVCCAKRYAFKPGYIYTSMALRDNVLSGKSYFIVELESLKRIVNAIHTHDHCIVVVDEILRGTNTIERIAASSSILESIKDTNAMVCVATHDIELTQILNGSYDNYHFRETVGDGGISFDYKLHEGPSTTTNAIKLLAYMDFDAQIVDTSNQRVDQFKQHKSWR</sequence>
<dbReference type="OrthoDB" id="9802448at2"/>
<dbReference type="PANTHER" id="PTHR11361">
    <property type="entry name" value="DNA MISMATCH REPAIR PROTEIN MUTS FAMILY MEMBER"/>
    <property type="match status" value="1"/>
</dbReference>
<evidence type="ECO:0000259" key="5">
    <source>
        <dbReference type="SMART" id="SM00534"/>
    </source>
</evidence>
<dbReference type="GO" id="GO:0030983">
    <property type="term" value="F:mismatched DNA binding"/>
    <property type="evidence" value="ECO:0007669"/>
    <property type="project" value="InterPro"/>
</dbReference>
<dbReference type="AlphaFoldDB" id="A0A0X8H0G2"/>
<dbReference type="GO" id="GO:0006298">
    <property type="term" value="P:mismatch repair"/>
    <property type="evidence" value="ECO:0007669"/>
    <property type="project" value="InterPro"/>
</dbReference>
<dbReference type="GO" id="GO:0005524">
    <property type="term" value="F:ATP binding"/>
    <property type="evidence" value="ECO:0007669"/>
    <property type="project" value="UniProtKB-KW"/>
</dbReference>
<keyword evidence="4" id="KW-0472">Membrane</keyword>
<keyword evidence="7" id="KW-1185">Reference proteome</keyword>
<keyword evidence="4" id="KW-0812">Transmembrane</keyword>
<feature type="domain" description="DNA mismatch repair proteins mutS family" evidence="5">
    <location>
        <begin position="356"/>
        <end position="541"/>
    </location>
</feature>
<dbReference type="RefSeq" id="WP_067632803.1">
    <property type="nucleotide sequence ID" value="NZ_CP013213.1"/>
</dbReference>
<evidence type="ECO:0000256" key="4">
    <source>
        <dbReference type="SAM" id="Phobius"/>
    </source>
</evidence>